<dbReference type="InterPro" id="IPR016181">
    <property type="entry name" value="Acyl_CoA_acyltransferase"/>
</dbReference>
<dbReference type="InterPro" id="IPR000182">
    <property type="entry name" value="GNAT_dom"/>
</dbReference>
<accession>A0A7D5V977</accession>
<dbReference type="PROSITE" id="PS51186">
    <property type="entry name" value="GNAT"/>
    <property type="match status" value="1"/>
</dbReference>
<dbReference type="PANTHER" id="PTHR43877">
    <property type="entry name" value="AMINOALKYLPHOSPHONATE N-ACETYLTRANSFERASE-RELATED-RELATED"/>
    <property type="match status" value="1"/>
</dbReference>
<feature type="domain" description="N-acetyltransferase" evidence="3">
    <location>
        <begin position="1"/>
        <end position="164"/>
    </location>
</feature>
<protein>
    <submittedName>
        <fullName evidence="4">GNAT family N-acetyltransferase</fullName>
    </submittedName>
</protein>
<evidence type="ECO:0000259" key="3">
    <source>
        <dbReference type="PROSITE" id="PS51186"/>
    </source>
</evidence>
<dbReference type="AlphaFoldDB" id="A0A7D5V977"/>
<organism evidence="4 5">
    <name type="scientific">Chitinibacter fontanus</name>
    <dbReference type="NCBI Taxonomy" id="1737446"/>
    <lineage>
        <taxon>Bacteria</taxon>
        <taxon>Pseudomonadati</taxon>
        <taxon>Pseudomonadota</taxon>
        <taxon>Betaproteobacteria</taxon>
        <taxon>Neisseriales</taxon>
        <taxon>Chitinibacteraceae</taxon>
        <taxon>Chitinibacter</taxon>
    </lineage>
</organism>
<dbReference type="EMBL" id="CP058952">
    <property type="protein sequence ID" value="QLI81251.1"/>
    <property type="molecule type" value="Genomic_DNA"/>
</dbReference>
<dbReference type="Gene3D" id="3.40.630.30">
    <property type="match status" value="1"/>
</dbReference>
<dbReference type="Pfam" id="PF00583">
    <property type="entry name" value="Acetyltransf_1"/>
    <property type="match status" value="1"/>
</dbReference>
<evidence type="ECO:0000256" key="1">
    <source>
        <dbReference type="ARBA" id="ARBA00022679"/>
    </source>
</evidence>
<keyword evidence="2" id="KW-0012">Acyltransferase</keyword>
<evidence type="ECO:0000256" key="2">
    <source>
        <dbReference type="ARBA" id="ARBA00023315"/>
    </source>
</evidence>
<keyword evidence="1 4" id="KW-0808">Transferase</keyword>
<dbReference type="InterPro" id="IPR050832">
    <property type="entry name" value="Bact_Acetyltransf"/>
</dbReference>
<dbReference type="KEGG" id="cfon:HZU75_06775"/>
<proteinExistence type="predicted"/>
<keyword evidence="5" id="KW-1185">Reference proteome</keyword>
<dbReference type="Proteomes" id="UP000510822">
    <property type="component" value="Chromosome"/>
</dbReference>
<dbReference type="GO" id="GO:0016747">
    <property type="term" value="F:acyltransferase activity, transferring groups other than amino-acyl groups"/>
    <property type="evidence" value="ECO:0007669"/>
    <property type="project" value="InterPro"/>
</dbReference>
<reference evidence="4 5" key="1">
    <citation type="journal article" date="2016" name="Int. J. Syst. Evol. Microbiol.">
        <title>Chitinibacter fontanus sp. nov., isolated from a spring.</title>
        <authorList>
            <person name="Sheu S.Y."/>
            <person name="Li Y.S."/>
            <person name="Young C.C."/>
            <person name="Chen W.M."/>
        </authorList>
    </citation>
    <scope>NUCLEOTIDE SEQUENCE [LARGE SCALE GENOMIC DNA]</scope>
    <source>
        <strain evidence="4 5">STM-7</strain>
    </source>
</reference>
<dbReference type="CDD" id="cd04301">
    <property type="entry name" value="NAT_SF"/>
    <property type="match status" value="1"/>
</dbReference>
<gene>
    <name evidence="4" type="ORF">HZU75_06775</name>
</gene>
<dbReference type="PANTHER" id="PTHR43877:SF1">
    <property type="entry name" value="ACETYLTRANSFERASE"/>
    <property type="match status" value="1"/>
</dbReference>
<evidence type="ECO:0000313" key="5">
    <source>
        <dbReference type="Proteomes" id="UP000510822"/>
    </source>
</evidence>
<dbReference type="SUPFAM" id="SSF55729">
    <property type="entry name" value="Acyl-CoA N-acyltransferases (Nat)"/>
    <property type="match status" value="1"/>
</dbReference>
<evidence type="ECO:0000313" key="4">
    <source>
        <dbReference type="EMBL" id="QLI81251.1"/>
    </source>
</evidence>
<dbReference type="RefSeq" id="WP_180308378.1">
    <property type="nucleotide sequence ID" value="NZ_CP058952.1"/>
</dbReference>
<sequence>MQIRFASANDADAIARLHVQSWQQTYRGTLSDHYLDELALAERSLIWQQRFSAPAINQRVWVACDDKQLLGFCCLYLAKDAQWGSYLDNLHVAAGAQGLGLGRRLMATAASGVQEEYANQGLYLYCNESNTSGQYFYQRLGGQVCGSEIWHAPDGSAVKALRYAWASATELIK</sequence>
<name>A0A7D5V977_9NEIS</name>